<accession>E2AQC0</accession>
<evidence type="ECO:0000259" key="7">
    <source>
        <dbReference type="PROSITE" id="PS50850"/>
    </source>
</evidence>
<dbReference type="InterPro" id="IPR036259">
    <property type="entry name" value="MFS_trans_sf"/>
</dbReference>
<dbReference type="GO" id="GO:0016020">
    <property type="term" value="C:membrane"/>
    <property type="evidence" value="ECO:0007669"/>
    <property type="project" value="UniProtKB-SubCell"/>
</dbReference>
<keyword evidence="6" id="KW-0732">Signal</keyword>
<feature type="transmembrane region" description="Helical" evidence="5">
    <location>
        <begin position="130"/>
        <end position="156"/>
    </location>
</feature>
<dbReference type="Pfam" id="PF00083">
    <property type="entry name" value="Sugar_tr"/>
    <property type="match status" value="1"/>
</dbReference>
<feature type="transmembrane region" description="Helical" evidence="5">
    <location>
        <begin position="195"/>
        <end position="213"/>
    </location>
</feature>
<dbReference type="InterPro" id="IPR050549">
    <property type="entry name" value="MFS_Trehalose_Transporter"/>
</dbReference>
<evidence type="ECO:0000256" key="1">
    <source>
        <dbReference type="ARBA" id="ARBA00004141"/>
    </source>
</evidence>
<dbReference type="InterPro" id="IPR005829">
    <property type="entry name" value="Sugar_transporter_CS"/>
</dbReference>
<name>E2AQC0_CAMFO</name>
<feature type="signal peptide" evidence="6">
    <location>
        <begin position="1"/>
        <end position="19"/>
    </location>
</feature>
<feature type="transmembrane region" description="Helical" evidence="5">
    <location>
        <begin position="162"/>
        <end position="183"/>
    </location>
</feature>
<evidence type="ECO:0000256" key="6">
    <source>
        <dbReference type="SAM" id="SignalP"/>
    </source>
</evidence>
<dbReference type="SUPFAM" id="SSF103473">
    <property type="entry name" value="MFS general substrate transporter"/>
    <property type="match status" value="2"/>
</dbReference>
<feature type="transmembrane region" description="Helical" evidence="5">
    <location>
        <begin position="71"/>
        <end position="93"/>
    </location>
</feature>
<feature type="domain" description="Major facilitator superfamily (MFS) profile" evidence="7">
    <location>
        <begin position="1"/>
        <end position="301"/>
    </location>
</feature>
<evidence type="ECO:0000256" key="2">
    <source>
        <dbReference type="ARBA" id="ARBA00022692"/>
    </source>
</evidence>
<dbReference type="OrthoDB" id="6133115at2759"/>
<dbReference type="OMA" id="WRIPLTI"/>
<proteinExistence type="predicted"/>
<dbReference type="Proteomes" id="UP000000311">
    <property type="component" value="Unassembled WGS sequence"/>
</dbReference>
<evidence type="ECO:0000256" key="5">
    <source>
        <dbReference type="SAM" id="Phobius"/>
    </source>
</evidence>
<keyword evidence="4 5" id="KW-0472">Membrane</keyword>
<dbReference type="Gene3D" id="1.20.1250.20">
    <property type="entry name" value="MFS general substrate transporter like domains"/>
    <property type="match status" value="2"/>
</dbReference>
<keyword evidence="9" id="KW-1185">Reference proteome</keyword>
<keyword evidence="8" id="KW-0813">Transport</keyword>
<organism evidence="9">
    <name type="scientific">Camponotus floridanus</name>
    <name type="common">Florida carpenter ant</name>
    <dbReference type="NCBI Taxonomy" id="104421"/>
    <lineage>
        <taxon>Eukaryota</taxon>
        <taxon>Metazoa</taxon>
        <taxon>Ecdysozoa</taxon>
        <taxon>Arthropoda</taxon>
        <taxon>Hexapoda</taxon>
        <taxon>Insecta</taxon>
        <taxon>Pterygota</taxon>
        <taxon>Neoptera</taxon>
        <taxon>Endopterygota</taxon>
        <taxon>Hymenoptera</taxon>
        <taxon>Apocrita</taxon>
        <taxon>Aculeata</taxon>
        <taxon>Formicoidea</taxon>
        <taxon>Formicidae</taxon>
        <taxon>Formicinae</taxon>
        <taxon>Camponotus</taxon>
    </lineage>
</organism>
<dbReference type="PROSITE" id="PS00216">
    <property type="entry name" value="SUGAR_TRANSPORT_1"/>
    <property type="match status" value="1"/>
</dbReference>
<dbReference type="PANTHER" id="PTHR48021:SF1">
    <property type="entry name" value="GH07001P-RELATED"/>
    <property type="match status" value="1"/>
</dbReference>
<dbReference type="PROSITE" id="PS00217">
    <property type="entry name" value="SUGAR_TRANSPORT_2"/>
    <property type="match status" value="1"/>
</dbReference>
<dbReference type="InterPro" id="IPR005828">
    <property type="entry name" value="MFS_sugar_transport-like"/>
</dbReference>
<dbReference type="AlphaFoldDB" id="E2AQC0"/>
<evidence type="ECO:0000256" key="3">
    <source>
        <dbReference type="ARBA" id="ARBA00022989"/>
    </source>
</evidence>
<feature type="transmembrane region" description="Helical" evidence="5">
    <location>
        <begin position="233"/>
        <end position="252"/>
    </location>
</feature>
<sequence length="301" mass="33041">MIHCIIVCLLVLSTGLVIGWTSPYLAQLTGEDPPFPVTHEQASWIASLLQLGRLFGAVIGSLFVEYLGSKMSLLLTGLPMIFGWICVICANSVTWLYMFRIFSGISMGMLFACYPLYIGETSAPSIRGALVSFIVNTLPLGTLLGIIFGWCAAYAIDRLGRRIVLAISSSGVILGMLILGLHFHLLNLDYDPGDLEWLLILSLIIFMLMYFGLVPVPSTMLSELFPSDLKSMAGFVSSMTSAIFAFIATKTYQPLVDIIGEQYVFWIYAGIIIICLLYSLTLMPETKGKTLQVNLLYAISA</sequence>
<protein>
    <submittedName>
        <fullName evidence="8">Sugar transporter ERD6-like 6</fullName>
    </submittedName>
</protein>
<dbReference type="InParanoid" id="E2AQC0"/>
<evidence type="ECO:0000313" key="8">
    <source>
        <dbReference type="EMBL" id="EFN64363.1"/>
    </source>
</evidence>
<reference evidence="8 9" key="1">
    <citation type="journal article" date="2010" name="Science">
        <title>Genomic comparison of the ants Camponotus floridanus and Harpegnathos saltator.</title>
        <authorList>
            <person name="Bonasio R."/>
            <person name="Zhang G."/>
            <person name="Ye C."/>
            <person name="Mutti N.S."/>
            <person name="Fang X."/>
            <person name="Qin N."/>
            <person name="Donahue G."/>
            <person name="Yang P."/>
            <person name="Li Q."/>
            <person name="Li C."/>
            <person name="Zhang P."/>
            <person name="Huang Z."/>
            <person name="Berger S.L."/>
            <person name="Reinberg D."/>
            <person name="Wang J."/>
            <person name="Liebig J."/>
        </authorList>
    </citation>
    <scope>NUCLEOTIDE SEQUENCE [LARGE SCALE GENOMIC DNA]</scope>
    <source>
        <strain evidence="9">C129</strain>
    </source>
</reference>
<evidence type="ECO:0000256" key="4">
    <source>
        <dbReference type="ARBA" id="ARBA00023136"/>
    </source>
</evidence>
<gene>
    <name evidence="8" type="ORF">EAG_08069</name>
</gene>
<feature type="transmembrane region" description="Helical" evidence="5">
    <location>
        <begin position="264"/>
        <end position="283"/>
    </location>
</feature>
<dbReference type="PROSITE" id="PS50850">
    <property type="entry name" value="MFS"/>
    <property type="match status" value="1"/>
</dbReference>
<feature type="chain" id="PRO_5003157470" evidence="6">
    <location>
        <begin position="20"/>
        <end position="301"/>
    </location>
</feature>
<feature type="transmembrane region" description="Helical" evidence="5">
    <location>
        <begin position="99"/>
        <end position="118"/>
    </location>
</feature>
<keyword evidence="2 5" id="KW-0812">Transmembrane</keyword>
<evidence type="ECO:0000313" key="9">
    <source>
        <dbReference type="Proteomes" id="UP000000311"/>
    </source>
</evidence>
<dbReference type="GO" id="GO:0022857">
    <property type="term" value="F:transmembrane transporter activity"/>
    <property type="evidence" value="ECO:0007669"/>
    <property type="project" value="InterPro"/>
</dbReference>
<keyword evidence="3 5" id="KW-1133">Transmembrane helix</keyword>
<dbReference type="EMBL" id="GL441722">
    <property type="protein sequence ID" value="EFN64363.1"/>
    <property type="molecule type" value="Genomic_DNA"/>
</dbReference>
<keyword evidence="8" id="KW-0762">Sugar transport</keyword>
<comment type="subcellular location">
    <subcellularLocation>
        <location evidence="1">Membrane</location>
        <topology evidence="1">Multi-pass membrane protein</topology>
    </subcellularLocation>
</comment>
<dbReference type="PANTHER" id="PTHR48021">
    <property type="match status" value="1"/>
</dbReference>
<dbReference type="InterPro" id="IPR020846">
    <property type="entry name" value="MFS_dom"/>
</dbReference>